<dbReference type="AlphaFoldDB" id="U2LDL6"/>
<dbReference type="Proteomes" id="UP000016412">
    <property type="component" value="Unassembled WGS sequence"/>
</dbReference>
<name>U2LDL6_TRESO</name>
<dbReference type="STRING" id="1125725.HMPREF1325_2372"/>
<proteinExistence type="predicted"/>
<evidence type="ECO:0000313" key="1">
    <source>
        <dbReference type="EMBL" id="ERF61631.1"/>
    </source>
</evidence>
<evidence type="ECO:0000313" key="3">
    <source>
        <dbReference type="Proteomes" id="UP000016412"/>
    </source>
</evidence>
<gene>
    <name evidence="2" type="ORF">HMPREF0860_0125</name>
    <name evidence="1" type="ORF">HMPREF1325_2372</name>
</gene>
<evidence type="ECO:0000313" key="2">
    <source>
        <dbReference type="EMBL" id="ERK02568.1"/>
    </source>
</evidence>
<protein>
    <submittedName>
        <fullName evidence="1">Uncharacterized protein</fullName>
    </submittedName>
</protein>
<reference evidence="3 4" key="1">
    <citation type="submission" date="2013-08" db="EMBL/GenBank/DDBJ databases">
        <authorList>
            <person name="Durkin A.S."/>
            <person name="Haft D.R."/>
            <person name="McCorrison J."/>
            <person name="Torralba M."/>
            <person name="Gillis M."/>
            <person name="Haft D.H."/>
            <person name="Methe B."/>
            <person name="Sutton G."/>
            <person name="Nelson K.E."/>
        </authorList>
    </citation>
    <scope>NUCLEOTIDE SEQUENCE [LARGE SCALE GENOMIC DNA]</scope>
    <source>
        <strain evidence="2 4">ATCC 35536</strain>
        <strain evidence="1 3">VPI DR56BR1116</strain>
    </source>
</reference>
<accession>U2LDL6</accession>
<comment type="caution">
    <text evidence="1">The sequence shown here is derived from an EMBL/GenBank/DDBJ whole genome shotgun (WGS) entry which is preliminary data.</text>
</comment>
<keyword evidence="4" id="KW-1185">Reference proteome</keyword>
<sequence length="484" mass="55521">MDFSQKSYDNRSMSDNQTFFGALETAIAEKTENLNAKVLPGVLSNFQLLHTCVKNMYTMLVQRALIKPDPYKLEKKITEIVLPDESTYMENERSIVMGTRFSDYESMLEFVCTYYKFSTDRLDLAQTKRLLDLATCIDWRAFSINSSKVNTRGLATLVNEAHVHAPQMVLSLISDSLNKSSTAVSAIYSGLTDLVNFKRESYKFEVRKKVLENPAFDKTTLSSYSAELAEIKRLFPKLLDKKQYYAELIQEIAKEDCSPEKEQFRQQALSRLRVTEKTVREVKQKVNTRAMLLDTVLSLSALAPQYEQVIAKIDSNHAVLISEHNGFFDKLKRALRQAFNLKAAQEEYELVIVNQKNEARTTKKIEYNTFFALLVRKQQFLQSFADTQGDEFRKIAAAAEETVLGFVNRQLADNWEILLQLNALDEYFKSQVAAADKDKIKGMKMELVTMKNTLVKTNQKRAEYVAVIEEKMQMEKLGIDEDAL</sequence>
<dbReference type="EMBL" id="AVQI01000050">
    <property type="protein sequence ID" value="ERK02568.1"/>
    <property type="molecule type" value="Genomic_DNA"/>
</dbReference>
<dbReference type="PATRIC" id="fig|1125725.3.peg.440"/>
<dbReference type="EMBL" id="AUZJ01000009">
    <property type="protein sequence ID" value="ERF61631.1"/>
    <property type="molecule type" value="Genomic_DNA"/>
</dbReference>
<dbReference type="Proteomes" id="UP000016646">
    <property type="component" value="Unassembled WGS sequence"/>
</dbReference>
<dbReference type="eggNOG" id="ENOG5033PNA">
    <property type="taxonomic scope" value="Bacteria"/>
</dbReference>
<evidence type="ECO:0000313" key="4">
    <source>
        <dbReference type="Proteomes" id="UP000016646"/>
    </source>
</evidence>
<organism evidence="1 3">
    <name type="scientific">Treponema socranskii subsp. socranskii VPI DR56BR1116 = ATCC 35536</name>
    <dbReference type="NCBI Taxonomy" id="1125725"/>
    <lineage>
        <taxon>Bacteria</taxon>
        <taxon>Pseudomonadati</taxon>
        <taxon>Spirochaetota</taxon>
        <taxon>Spirochaetia</taxon>
        <taxon>Spirochaetales</taxon>
        <taxon>Treponemataceae</taxon>
        <taxon>Treponema</taxon>
    </lineage>
</organism>